<comment type="caution">
    <text evidence="2">The sequence shown here is derived from an EMBL/GenBank/DDBJ whole genome shotgun (WGS) entry which is preliminary data.</text>
</comment>
<reference evidence="2" key="1">
    <citation type="submission" date="2019-11" db="EMBL/GenBank/DDBJ databases">
        <title>The nuclear and mitochondrial genomes of Frieseomelitta varia - a highly eusocial stingless bee (Meliponini) with a permanently sterile worker caste.</title>
        <authorList>
            <person name="Freitas F.C.P."/>
            <person name="Lourenco A.P."/>
            <person name="Nunes F.M.F."/>
            <person name="Paschoal A.R."/>
            <person name="Abreu F.C.P."/>
            <person name="Barbin F.O."/>
            <person name="Bataglia L."/>
            <person name="Cardoso-Junior C.A.M."/>
            <person name="Cervoni M.S."/>
            <person name="Silva S.R."/>
            <person name="Dalarmi F."/>
            <person name="Del Lama M.A."/>
            <person name="Depintor T.S."/>
            <person name="Ferreira K.M."/>
            <person name="Goria P.S."/>
            <person name="Jaskot M.C."/>
            <person name="Lago D.C."/>
            <person name="Luna-Lucena D."/>
            <person name="Moda L.M."/>
            <person name="Nascimento L."/>
            <person name="Pedrino M."/>
            <person name="Rabico F.O."/>
            <person name="Sanches F.C."/>
            <person name="Santos D.E."/>
            <person name="Santos C.G."/>
            <person name="Vieira J."/>
            <person name="Lopes T.F."/>
            <person name="Barchuk A.R."/>
            <person name="Hartfelder K."/>
            <person name="Simoes Z.L.P."/>
            <person name="Bitondi M.M.G."/>
            <person name="Pinheiro D.G."/>
        </authorList>
    </citation>
    <scope>NUCLEOTIDE SEQUENCE</scope>
    <source>
        <strain evidence="2">USP_RPSP 00005682</strain>
        <tissue evidence="2">Whole individual</tissue>
    </source>
</reference>
<gene>
    <name evidence="2" type="ORF">E2986_10918</name>
</gene>
<dbReference type="EMBL" id="WNWW01000305">
    <property type="protein sequence ID" value="KAF3426643.1"/>
    <property type="molecule type" value="Genomic_DNA"/>
</dbReference>
<dbReference type="AlphaFoldDB" id="A0A833WB81"/>
<sequence>MGRKAKFDDTIVPSGRGRKAKKQGDPTFPKGILVKEEKELSHRQRQRARKRLLKKQNLNKKLTKLEKTKGKKEIEDTLTEDYEKCTTCYKLIEKINNLANIQRMTSMEACLLACTDKTKDDHHEQFVQISLNQYQSL</sequence>
<accession>A0A833WB81</accession>
<proteinExistence type="predicted"/>
<feature type="region of interest" description="Disordered" evidence="1">
    <location>
        <begin position="1"/>
        <end position="57"/>
    </location>
</feature>
<keyword evidence="3" id="KW-1185">Reference proteome</keyword>
<name>A0A833WB81_9HYME</name>
<evidence type="ECO:0000256" key="1">
    <source>
        <dbReference type="SAM" id="MobiDB-lite"/>
    </source>
</evidence>
<dbReference type="Proteomes" id="UP000655588">
    <property type="component" value="Unassembled WGS sequence"/>
</dbReference>
<evidence type="ECO:0000313" key="3">
    <source>
        <dbReference type="Proteomes" id="UP000655588"/>
    </source>
</evidence>
<feature type="compositionally biased region" description="Basic residues" evidence="1">
    <location>
        <begin position="43"/>
        <end position="57"/>
    </location>
</feature>
<protein>
    <submittedName>
        <fullName evidence="2">Uncharacterized protein</fullName>
    </submittedName>
</protein>
<organism evidence="2 3">
    <name type="scientific">Frieseomelitta varia</name>
    <dbReference type="NCBI Taxonomy" id="561572"/>
    <lineage>
        <taxon>Eukaryota</taxon>
        <taxon>Metazoa</taxon>
        <taxon>Ecdysozoa</taxon>
        <taxon>Arthropoda</taxon>
        <taxon>Hexapoda</taxon>
        <taxon>Insecta</taxon>
        <taxon>Pterygota</taxon>
        <taxon>Neoptera</taxon>
        <taxon>Endopterygota</taxon>
        <taxon>Hymenoptera</taxon>
        <taxon>Apocrita</taxon>
        <taxon>Aculeata</taxon>
        <taxon>Apoidea</taxon>
        <taxon>Anthophila</taxon>
        <taxon>Apidae</taxon>
        <taxon>Frieseomelitta</taxon>
    </lineage>
</organism>
<evidence type="ECO:0000313" key="2">
    <source>
        <dbReference type="EMBL" id="KAF3426643.1"/>
    </source>
</evidence>
<feature type="compositionally biased region" description="Basic and acidic residues" evidence="1">
    <location>
        <begin position="33"/>
        <end position="42"/>
    </location>
</feature>